<keyword evidence="1" id="KW-0472">Membrane</keyword>
<proteinExistence type="predicted"/>
<dbReference type="Pfam" id="PF10825">
    <property type="entry name" value="DUF2752"/>
    <property type="match status" value="1"/>
</dbReference>
<feature type="transmembrane region" description="Helical" evidence="1">
    <location>
        <begin position="12"/>
        <end position="33"/>
    </location>
</feature>
<feature type="transmembrane region" description="Helical" evidence="1">
    <location>
        <begin position="114"/>
        <end position="134"/>
    </location>
</feature>
<comment type="caution">
    <text evidence="2">The sequence shown here is derived from an EMBL/GenBank/DDBJ whole genome shotgun (WGS) entry which is preliminary data.</text>
</comment>
<protein>
    <submittedName>
        <fullName evidence="2">DUF2752 domain-containing protein</fullName>
    </submittedName>
</protein>
<dbReference type="InterPro" id="IPR021215">
    <property type="entry name" value="DUF2752"/>
</dbReference>
<name>A0A395M2D4_9BACT</name>
<dbReference type="EMBL" id="PHFL01000039">
    <property type="protein sequence ID" value="RFM24378.1"/>
    <property type="molecule type" value="Genomic_DNA"/>
</dbReference>
<reference evidence="2 3" key="1">
    <citation type="journal article" date="2011" name="ISME J.">
        <title>Community ecology of hot spring cyanobacterial mats: predominant populations and their functional potential.</title>
        <authorList>
            <person name="Klatt C.G."/>
            <person name="Wood J.M."/>
            <person name="Rusch D.B."/>
            <person name="Bateson M.M."/>
            <person name="Hamamura N."/>
            <person name="Heidelberg J.F."/>
            <person name="Grossman A.R."/>
            <person name="Bhaya D."/>
            <person name="Cohan F.M."/>
            <person name="Kuhl M."/>
            <person name="Bryant D.A."/>
            <person name="Ward D.M."/>
        </authorList>
    </citation>
    <scope>NUCLEOTIDE SEQUENCE [LARGE SCALE GENOMIC DNA]</scope>
    <source>
        <strain evidence="2">OS</strain>
    </source>
</reference>
<feature type="transmembrane region" description="Helical" evidence="1">
    <location>
        <begin position="83"/>
        <end position="105"/>
    </location>
</feature>
<gene>
    <name evidence="2" type="ORF">D0433_05135</name>
</gene>
<accession>A0A395M2D4</accession>
<evidence type="ECO:0000256" key="1">
    <source>
        <dbReference type="SAM" id="Phobius"/>
    </source>
</evidence>
<dbReference type="Proteomes" id="UP000266389">
    <property type="component" value="Unassembled WGS sequence"/>
</dbReference>
<evidence type="ECO:0000313" key="2">
    <source>
        <dbReference type="EMBL" id="RFM24378.1"/>
    </source>
</evidence>
<dbReference type="AlphaFoldDB" id="A0A395M2D4"/>
<keyword evidence="1" id="KW-0812">Transmembrane</keyword>
<evidence type="ECO:0000313" key="3">
    <source>
        <dbReference type="Proteomes" id="UP000266389"/>
    </source>
</evidence>
<sequence length="135" mass="15728">MSHFRLHALGESYRVVSLVLLVLSGYALIFPFVSPLLTKVFPSLSHCWYQARTGQPCPFCGITRDFGRYTVGDFTQVQRMNRLSLPLFFCCVGELFWRMALVLVLPHIQRLYRLVWLDTTIHFVLCMVFVFLYLA</sequence>
<organism evidence="2 3">
    <name type="scientific">Candidatus Thermochlorobacter aerophilus</name>
    <dbReference type="NCBI Taxonomy" id="1868324"/>
    <lineage>
        <taxon>Bacteria</taxon>
        <taxon>Pseudomonadati</taxon>
        <taxon>Chlorobiota</taxon>
        <taxon>Chlorobiia</taxon>
        <taxon>Chlorobiales</taxon>
        <taxon>Candidatus Thermochlorobacteriaceae</taxon>
        <taxon>Candidatus Thermochlorobacter</taxon>
    </lineage>
</organism>
<keyword evidence="1" id="KW-1133">Transmembrane helix</keyword>